<dbReference type="InterPro" id="IPR005238">
    <property type="entry name" value="ComB-like"/>
</dbReference>
<evidence type="ECO:0000313" key="7">
    <source>
        <dbReference type="EMBL" id="VAX16546.1"/>
    </source>
</evidence>
<dbReference type="EMBL" id="UOGD01000052">
    <property type="protein sequence ID" value="VAX16546.1"/>
    <property type="molecule type" value="Genomic_DNA"/>
</dbReference>
<comment type="similarity">
    <text evidence="2">Belongs to the ComB family.</text>
</comment>
<dbReference type="FunFam" id="3.90.1560.10:FF:000001">
    <property type="entry name" value="Probable 2-phosphosulfolactate phosphatase"/>
    <property type="match status" value="1"/>
</dbReference>
<evidence type="ECO:0000256" key="5">
    <source>
        <dbReference type="ARBA" id="ARBA00022842"/>
    </source>
</evidence>
<dbReference type="EC" id="3.1.3.71" evidence="3"/>
<reference evidence="7" key="1">
    <citation type="submission" date="2018-06" db="EMBL/GenBank/DDBJ databases">
        <authorList>
            <person name="Zhirakovskaya E."/>
        </authorList>
    </citation>
    <scope>NUCLEOTIDE SEQUENCE</scope>
</reference>
<dbReference type="Pfam" id="PF04029">
    <property type="entry name" value="2-ph_phosp"/>
    <property type="match status" value="1"/>
</dbReference>
<gene>
    <name evidence="7" type="ORF">MNBD_IGNAVI01-1433</name>
</gene>
<evidence type="ECO:0000256" key="2">
    <source>
        <dbReference type="ARBA" id="ARBA00009997"/>
    </source>
</evidence>
<dbReference type="GO" id="GO:0050545">
    <property type="term" value="F:sulfopyruvate decarboxylase activity"/>
    <property type="evidence" value="ECO:0007669"/>
    <property type="project" value="TreeGrafter"/>
</dbReference>
<dbReference type="AlphaFoldDB" id="A0A3B1BE55"/>
<name>A0A3B1BE55_9ZZZZ</name>
<comment type="cofactor">
    <cofactor evidence="1">
        <name>Mg(2+)</name>
        <dbReference type="ChEBI" id="CHEBI:18420"/>
    </cofactor>
</comment>
<protein>
    <recommendedName>
        <fullName evidence="3">2-phosphosulfolactate phosphatase</fullName>
        <ecNumber evidence="3">3.1.3.71</ecNumber>
    </recommendedName>
</protein>
<sequence length="244" mass="26721">MKVNVLLSPNNVDELYFTGKTSVVIDVLRATSVIVQALNNGAKEIIPVGSIDFAMKISVNAHGGQTLLCGERNTKIIDGFDLGNSPQDYTKGLVHGKSIILFTTNGSKAVVKAKYSDKLFITSFNNLSTIAEHLTELNKDVEIIAAGSHGMFCMEDTICAGALIQKMQSLKENIEITDAAKASLILNEQFGSNVFEMLRESEHGKLLIKNGFEDDLKFCAEIDNMPIIPFYKGGEIKLFKKNNI</sequence>
<evidence type="ECO:0000256" key="4">
    <source>
        <dbReference type="ARBA" id="ARBA00022801"/>
    </source>
</evidence>
<dbReference type="InterPro" id="IPR036702">
    <property type="entry name" value="ComB-like_sf"/>
</dbReference>
<dbReference type="GO" id="GO:0000287">
    <property type="term" value="F:magnesium ion binding"/>
    <property type="evidence" value="ECO:0007669"/>
    <property type="project" value="InterPro"/>
</dbReference>
<keyword evidence="5" id="KW-0460">Magnesium</keyword>
<dbReference type="PANTHER" id="PTHR37311">
    <property type="entry name" value="2-PHOSPHOSULFOLACTATE PHOSPHATASE-RELATED"/>
    <property type="match status" value="1"/>
</dbReference>
<dbReference type="SUPFAM" id="SSF142823">
    <property type="entry name" value="ComB-like"/>
    <property type="match status" value="1"/>
</dbReference>
<dbReference type="PANTHER" id="PTHR37311:SF1">
    <property type="entry name" value="2-PHOSPHOSULFOLACTATE PHOSPHATASE-RELATED"/>
    <property type="match status" value="1"/>
</dbReference>
<dbReference type="HAMAP" id="MF_00490">
    <property type="entry name" value="ComB"/>
    <property type="match status" value="1"/>
</dbReference>
<keyword evidence="4 7" id="KW-0378">Hydrolase</keyword>
<dbReference type="Gene3D" id="3.90.1560.10">
    <property type="entry name" value="ComB-like"/>
    <property type="match status" value="1"/>
</dbReference>
<comment type="catalytic activity">
    <reaction evidence="6">
        <text>(2R)-O-phospho-3-sulfolactate + H2O = (2R)-3-sulfolactate + phosphate</text>
        <dbReference type="Rhea" id="RHEA:23416"/>
        <dbReference type="ChEBI" id="CHEBI:15377"/>
        <dbReference type="ChEBI" id="CHEBI:15597"/>
        <dbReference type="ChEBI" id="CHEBI:43474"/>
        <dbReference type="ChEBI" id="CHEBI:58738"/>
        <dbReference type="EC" id="3.1.3.71"/>
    </reaction>
</comment>
<accession>A0A3B1BE55</accession>
<dbReference type="GO" id="GO:0050532">
    <property type="term" value="F:2-phosphosulfolactate phosphatase activity"/>
    <property type="evidence" value="ECO:0007669"/>
    <property type="project" value="UniProtKB-EC"/>
</dbReference>
<proteinExistence type="inferred from homology"/>
<organism evidence="7">
    <name type="scientific">hydrothermal vent metagenome</name>
    <dbReference type="NCBI Taxonomy" id="652676"/>
    <lineage>
        <taxon>unclassified sequences</taxon>
        <taxon>metagenomes</taxon>
        <taxon>ecological metagenomes</taxon>
    </lineage>
</organism>
<evidence type="ECO:0000256" key="6">
    <source>
        <dbReference type="ARBA" id="ARBA00033711"/>
    </source>
</evidence>
<evidence type="ECO:0000256" key="3">
    <source>
        <dbReference type="ARBA" id="ARBA00012953"/>
    </source>
</evidence>
<evidence type="ECO:0000256" key="1">
    <source>
        <dbReference type="ARBA" id="ARBA00001946"/>
    </source>
</evidence>